<evidence type="ECO:0000313" key="1">
    <source>
        <dbReference type="EMBL" id="CAF2928860.1"/>
    </source>
</evidence>
<keyword evidence="2" id="KW-1185">Reference proteome</keyword>
<proteinExistence type="predicted"/>
<dbReference type="Proteomes" id="UP000675881">
    <property type="component" value="Chromosome 4"/>
</dbReference>
<organism evidence="1 2">
    <name type="scientific">Lepeophtheirus salmonis</name>
    <name type="common">Salmon louse</name>
    <name type="synonym">Caligus salmonis</name>
    <dbReference type="NCBI Taxonomy" id="72036"/>
    <lineage>
        <taxon>Eukaryota</taxon>
        <taxon>Metazoa</taxon>
        <taxon>Ecdysozoa</taxon>
        <taxon>Arthropoda</taxon>
        <taxon>Crustacea</taxon>
        <taxon>Multicrustacea</taxon>
        <taxon>Hexanauplia</taxon>
        <taxon>Copepoda</taxon>
        <taxon>Siphonostomatoida</taxon>
        <taxon>Caligidae</taxon>
        <taxon>Lepeophtheirus</taxon>
    </lineage>
</organism>
<reference evidence="1" key="1">
    <citation type="submission" date="2021-02" db="EMBL/GenBank/DDBJ databases">
        <authorList>
            <person name="Bekaert M."/>
        </authorList>
    </citation>
    <scope>NUCLEOTIDE SEQUENCE</scope>
    <source>
        <strain evidence="1">IoA-00</strain>
    </source>
</reference>
<evidence type="ECO:0000313" key="2">
    <source>
        <dbReference type="Proteomes" id="UP000675881"/>
    </source>
</evidence>
<dbReference type="EMBL" id="HG994583">
    <property type="protein sequence ID" value="CAF2928860.1"/>
    <property type="molecule type" value="Genomic_DNA"/>
</dbReference>
<gene>
    <name evidence="1" type="ORF">LSAA_8231</name>
</gene>
<accession>A0A7R8CTS7</accession>
<dbReference type="AlphaFoldDB" id="A0A7R8CTS7"/>
<sequence length="208" mass="24276">MRGREDTYKLDHRVSPYTMFCHRVRWFIQRCDQKRGVCFKYISQQRKSLSRLGAQHFTSYTKWKRIRSVSDLHKDESLSLSKVMAKVRRLLDSAFVPDLRDSLCRNMSEEYVKDYDDLKDAATAEISSFDSPYSSPGEIFETSIPSGGQRAVPLGMSSLDIATSKDRRACTPNKLTLEHEFMEQFHLLFSPWDSHTPVRHLVDPNWLF</sequence>
<name>A0A7R8CTS7_LEPSM</name>
<protein>
    <submittedName>
        <fullName evidence="1">(salmon louse) hypothetical protein</fullName>
    </submittedName>
</protein>